<dbReference type="SUPFAM" id="SSF54427">
    <property type="entry name" value="NTF2-like"/>
    <property type="match status" value="1"/>
</dbReference>
<sequence>MKANYLEESLFRELEERLLQPDVRKSAKDVMDLLADEFIEFGSSGRVFDKQQIINSLQNERIEPLTQRSITEFKTLVLATGVVLVTYRVVKYISDEQPVHSLRSSIWKLTNARWKMVFHQGTLLRES</sequence>
<dbReference type="EMBL" id="BDUD01000001">
    <property type="protein sequence ID" value="GBG20242.1"/>
    <property type="molecule type" value="Genomic_DNA"/>
</dbReference>
<dbReference type="Pfam" id="PF14534">
    <property type="entry name" value="DUF4440"/>
    <property type="match status" value="1"/>
</dbReference>
<gene>
    <name evidence="2" type="ORF">NIES4072_39170</name>
</gene>
<dbReference type="InterPro" id="IPR027843">
    <property type="entry name" value="DUF4440"/>
</dbReference>
<accession>A0A2R5FN91</accession>
<keyword evidence="3" id="KW-1185">Reference proteome</keyword>
<protein>
    <recommendedName>
        <fullName evidence="1">DUF4440 domain-containing protein</fullName>
    </recommendedName>
</protein>
<name>A0A2R5FN91_NOSCO</name>
<dbReference type="Gene3D" id="3.10.450.50">
    <property type="match status" value="1"/>
</dbReference>
<evidence type="ECO:0000259" key="1">
    <source>
        <dbReference type="Pfam" id="PF14534"/>
    </source>
</evidence>
<organism evidence="2 3">
    <name type="scientific">Nostoc commune NIES-4072</name>
    <dbReference type="NCBI Taxonomy" id="2005467"/>
    <lineage>
        <taxon>Bacteria</taxon>
        <taxon>Bacillati</taxon>
        <taxon>Cyanobacteriota</taxon>
        <taxon>Cyanophyceae</taxon>
        <taxon>Nostocales</taxon>
        <taxon>Nostocaceae</taxon>
        <taxon>Nostoc</taxon>
    </lineage>
</organism>
<reference evidence="2 3" key="1">
    <citation type="submission" date="2017-06" db="EMBL/GenBank/DDBJ databases">
        <title>Genome sequencing of cyanobaciteial culture collection at National Institute for Environmental Studies (NIES).</title>
        <authorList>
            <person name="Hirose Y."/>
            <person name="Shimura Y."/>
            <person name="Fujisawa T."/>
            <person name="Nakamura Y."/>
            <person name="Kawachi M."/>
        </authorList>
    </citation>
    <scope>NUCLEOTIDE SEQUENCE [LARGE SCALE GENOMIC DNA]</scope>
    <source>
        <strain evidence="2 3">NIES-4072</strain>
    </source>
</reference>
<comment type="caution">
    <text evidence="2">The sequence shown here is derived from an EMBL/GenBank/DDBJ whole genome shotgun (WGS) entry which is preliminary data.</text>
</comment>
<dbReference type="OrthoDB" id="121974at2"/>
<dbReference type="AlphaFoldDB" id="A0A2R5FN91"/>
<evidence type="ECO:0000313" key="2">
    <source>
        <dbReference type="EMBL" id="GBG20242.1"/>
    </source>
</evidence>
<dbReference type="Proteomes" id="UP000245124">
    <property type="component" value="Unassembled WGS sequence"/>
</dbReference>
<dbReference type="RefSeq" id="WP_109009984.1">
    <property type="nucleotide sequence ID" value="NZ_BDUD01000001.1"/>
</dbReference>
<evidence type="ECO:0000313" key="3">
    <source>
        <dbReference type="Proteomes" id="UP000245124"/>
    </source>
</evidence>
<dbReference type="InterPro" id="IPR032710">
    <property type="entry name" value="NTF2-like_dom_sf"/>
</dbReference>
<proteinExistence type="predicted"/>
<feature type="domain" description="DUF4440" evidence="1">
    <location>
        <begin position="12"/>
        <end position="116"/>
    </location>
</feature>